<feature type="compositionally biased region" description="Polar residues" evidence="2">
    <location>
        <begin position="35"/>
        <end position="49"/>
    </location>
</feature>
<dbReference type="SMART" id="SM00355">
    <property type="entry name" value="ZnF_C2H2"/>
    <property type="match status" value="2"/>
</dbReference>
<feature type="compositionally biased region" description="Low complexity" evidence="2">
    <location>
        <begin position="1"/>
        <end position="23"/>
    </location>
</feature>
<dbReference type="Proteomes" id="UP000807306">
    <property type="component" value="Unassembled WGS sequence"/>
</dbReference>
<gene>
    <name evidence="4" type="ORF">CPB83DRAFT_844923</name>
</gene>
<proteinExistence type="predicted"/>
<reference evidence="4" key="1">
    <citation type="submission" date="2020-11" db="EMBL/GenBank/DDBJ databases">
        <authorList>
            <consortium name="DOE Joint Genome Institute"/>
            <person name="Ahrendt S."/>
            <person name="Riley R."/>
            <person name="Andreopoulos W."/>
            <person name="Labutti K."/>
            <person name="Pangilinan J."/>
            <person name="Ruiz-Duenas F.J."/>
            <person name="Barrasa J.M."/>
            <person name="Sanchez-Garcia M."/>
            <person name="Camarero S."/>
            <person name="Miyauchi S."/>
            <person name="Serrano A."/>
            <person name="Linde D."/>
            <person name="Babiker R."/>
            <person name="Drula E."/>
            <person name="Ayuso-Fernandez I."/>
            <person name="Pacheco R."/>
            <person name="Padilla G."/>
            <person name="Ferreira P."/>
            <person name="Barriuso J."/>
            <person name="Kellner H."/>
            <person name="Castanera R."/>
            <person name="Alfaro M."/>
            <person name="Ramirez L."/>
            <person name="Pisabarro A.G."/>
            <person name="Kuo A."/>
            <person name="Tritt A."/>
            <person name="Lipzen A."/>
            <person name="He G."/>
            <person name="Yan M."/>
            <person name="Ng V."/>
            <person name="Cullen D."/>
            <person name="Martin F."/>
            <person name="Rosso M.-N."/>
            <person name="Henrissat B."/>
            <person name="Hibbett D."/>
            <person name="Martinez A.T."/>
            <person name="Grigoriev I.V."/>
        </authorList>
    </citation>
    <scope>NUCLEOTIDE SEQUENCE</scope>
    <source>
        <strain evidence="4">CBS 506.95</strain>
    </source>
</reference>
<comment type="caution">
    <text evidence="4">The sequence shown here is derived from an EMBL/GenBank/DDBJ whole genome shotgun (WGS) entry which is preliminary data.</text>
</comment>
<feature type="compositionally biased region" description="Low complexity" evidence="2">
    <location>
        <begin position="53"/>
        <end position="72"/>
    </location>
</feature>
<dbReference type="GO" id="GO:0008270">
    <property type="term" value="F:zinc ion binding"/>
    <property type="evidence" value="ECO:0007669"/>
    <property type="project" value="UniProtKB-KW"/>
</dbReference>
<keyword evidence="1" id="KW-0479">Metal-binding</keyword>
<feature type="region of interest" description="Disordered" evidence="2">
    <location>
        <begin position="1"/>
        <end position="119"/>
    </location>
</feature>
<dbReference type="AlphaFoldDB" id="A0A9P6EQ58"/>
<evidence type="ECO:0000259" key="3">
    <source>
        <dbReference type="PROSITE" id="PS50157"/>
    </source>
</evidence>
<dbReference type="PROSITE" id="PS00028">
    <property type="entry name" value="ZINC_FINGER_C2H2_1"/>
    <property type="match status" value="1"/>
</dbReference>
<evidence type="ECO:0000313" key="4">
    <source>
        <dbReference type="EMBL" id="KAF9533996.1"/>
    </source>
</evidence>
<evidence type="ECO:0000256" key="1">
    <source>
        <dbReference type="PROSITE-ProRule" id="PRU00042"/>
    </source>
</evidence>
<feature type="domain" description="C2H2-type" evidence="3">
    <location>
        <begin position="123"/>
        <end position="152"/>
    </location>
</feature>
<keyword evidence="5" id="KW-1185">Reference proteome</keyword>
<dbReference type="InterPro" id="IPR013087">
    <property type="entry name" value="Znf_C2H2_type"/>
</dbReference>
<accession>A0A9P6EQ58</accession>
<keyword evidence="1" id="KW-0862">Zinc</keyword>
<dbReference type="Gene3D" id="3.30.160.60">
    <property type="entry name" value="Classic Zinc Finger"/>
    <property type="match status" value="1"/>
</dbReference>
<sequence length="190" mass="21012">MAPTHSRNSSFSQSSVGSGPSSGWVTDELSDGFSAPSTPFFTPGSTYSELQSDRSPSSMSSVLPSRLSPSQRKQARDVKAAAKYLAELEKSHKQAALPKLPKERTEKNQEASEARRSNKSTIVACPVPECGETYTRLTGLKDHLAKHFPMRRRTTLQCPYTGCSYKTDTKSSMTRHQNLKRHFKSITPEV</sequence>
<organism evidence="4 5">
    <name type="scientific">Crepidotus variabilis</name>
    <dbReference type="NCBI Taxonomy" id="179855"/>
    <lineage>
        <taxon>Eukaryota</taxon>
        <taxon>Fungi</taxon>
        <taxon>Dikarya</taxon>
        <taxon>Basidiomycota</taxon>
        <taxon>Agaricomycotina</taxon>
        <taxon>Agaricomycetes</taxon>
        <taxon>Agaricomycetidae</taxon>
        <taxon>Agaricales</taxon>
        <taxon>Agaricineae</taxon>
        <taxon>Crepidotaceae</taxon>
        <taxon>Crepidotus</taxon>
    </lineage>
</organism>
<evidence type="ECO:0000313" key="5">
    <source>
        <dbReference type="Proteomes" id="UP000807306"/>
    </source>
</evidence>
<feature type="compositionally biased region" description="Basic and acidic residues" evidence="2">
    <location>
        <begin position="74"/>
        <end position="92"/>
    </location>
</feature>
<dbReference type="EMBL" id="MU157827">
    <property type="protein sequence ID" value="KAF9533996.1"/>
    <property type="molecule type" value="Genomic_DNA"/>
</dbReference>
<dbReference type="PROSITE" id="PS50157">
    <property type="entry name" value="ZINC_FINGER_C2H2_2"/>
    <property type="match status" value="1"/>
</dbReference>
<keyword evidence="1" id="KW-0863">Zinc-finger</keyword>
<feature type="compositionally biased region" description="Basic and acidic residues" evidence="2">
    <location>
        <begin position="100"/>
        <end position="116"/>
    </location>
</feature>
<dbReference type="Pfam" id="PF00096">
    <property type="entry name" value="zf-C2H2"/>
    <property type="match status" value="1"/>
</dbReference>
<protein>
    <recommendedName>
        <fullName evidence="3">C2H2-type domain-containing protein</fullName>
    </recommendedName>
</protein>
<evidence type="ECO:0000256" key="2">
    <source>
        <dbReference type="SAM" id="MobiDB-lite"/>
    </source>
</evidence>
<name>A0A9P6EQ58_9AGAR</name>